<dbReference type="STRING" id="1271860.SAMN05216174_111228"/>
<accession>A0A1G6V3W9</accession>
<evidence type="ECO:0000256" key="2">
    <source>
        <dbReference type="SAM" id="Phobius"/>
    </source>
</evidence>
<protein>
    <submittedName>
        <fullName evidence="3">Uncharacterized protein</fullName>
    </submittedName>
</protein>
<evidence type="ECO:0000313" key="3">
    <source>
        <dbReference type="EMBL" id="SDD48161.1"/>
    </source>
</evidence>
<feature type="transmembrane region" description="Helical" evidence="2">
    <location>
        <begin position="131"/>
        <end position="159"/>
    </location>
</feature>
<keyword evidence="2" id="KW-0472">Membrane</keyword>
<keyword evidence="4" id="KW-1185">Reference proteome</keyword>
<evidence type="ECO:0000313" key="4">
    <source>
        <dbReference type="Proteomes" id="UP000199501"/>
    </source>
</evidence>
<keyword evidence="2" id="KW-1133">Transmembrane helix</keyword>
<feature type="transmembrane region" description="Helical" evidence="2">
    <location>
        <begin position="62"/>
        <end position="84"/>
    </location>
</feature>
<reference evidence="4" key="1">
    <citation type="submission" date="2016-10" db="EMBL/GenBank/DDBJ databases">
        <authorList>
            <person name="Varghese N."/>
            <person name="Submissions S."/>
        </authorList>
    </citation>
    <scope>NUCLEOTIDE SEQUENCE [LARGE SCALE GENOMIC DNA]</scope>
    <source>
        <strain evidence="4">IBRC-M 10403</strain>
    </source>
</reference>
<feature type="region of interest" description="Disordered" evidence="1">
    <location>
        <begin position="1"/>
        <end position="54"/>
    </location>
</feature>
<gene>
    <name evidence="3" type="ORF">SAMN05216174_111228</name>
</gene>
<dbReference type="EMBL" id="FMZZ01000011">
    <property type="protein sequence ID" value="SDD48161.1"/>
    <property type="molecule type" value="Genomic_DNA"/>
</dbReference>
<feature type="transmembrane region" description="Helical" evidence="2">
    <location>
        <begin position="104"/>
        <end position="125"/>
    </location>
</feature>
<dbReference type="RefSeq" id="WP_091454234.1">
    <property type="nucleotide sequence ID" value="NZ_FMZZ01000011.1"/>
</dbReference>
<proteinExistence type="predicted"/>
<organism evidence="3 4">
    <name type="scientific">Actinokineospora iranica</name>
    <dbReference type="NCBI Taxonomy" id="1271860"/>
    <lineage>
        <taxon>Bacteria</taxon>
        <taxon>Bacillati</taxon>
        <taxon>Actinomycetota</taxon>
        <taxon>Actinomycetes</taxon>
        <taxon>Pseudonocardiales</taxon>
        <taxon>Pseudonocardiaceae</taxon>
        <taxon>Actinokineospora</taxon>
    </lineage>
</organism>
<keyword evidence="2" id="KW-0812">Transmembrane</keyword>
<sequence length="180" mass="19251">MHPGPHGHPQRQPPPHFAARQPPGFPPAPAPYPPGPPHGYPLPPPGHGPAFHKPGIPGRGQAITAGVLLLVIAAGYLALGITLLFKWHDSDPRYRFLGTDWRYLLAEVVVVILTALTVWAAITILTLRGRVFAAVMGIIGTVAFYIIPIGILVAVFCLIPTTAKALDTAKAQRHVSPFGR</sequence>
<evidence type="ECO:0000256" key="1">
    <source>
        <dbReference type="SAM" id="MobiDB-lite"/>
    </source>
</evidence>
<feature type="compositionally biased region" description="Pro residues" evidence="1">
    <location>
        <begin position="23"/>
        <end position="47"/>
    </location>
</feature>
<name>A0A1G6V3W9_9PSEU</name>
<dbReference type="Proteomes" id="UP000199501">
    <property type="component" value="Unassembled WGS sequence"/>
</dbReference>
<dbReference type="AlphaFoldDB" id="A0A1G6V3W9"/>